<feature type="transmembrane region" description="Helical" evidence="1">
    <location>
        <begin position="77"/>
        <end position="95"/>
    </location>
</feature>
<evidence type="ECO:0000313" key="4">
    <source>
        <dbReference type="Proteomes" id="UP000522313"/>
    </source>
</evidence>
<feature type="domain" description="DUF2231" evidence="2">
    <location>
        <begin position="12"/>
        <end position="132"/>
    </location>
</feature>
<gene>
    <name evidence="3" type="ORF">F4693_000567</name>
</gene>
<evidence type="ECO:0000313" key="3">
    <source>
        <dbReference type="EMBL" id="MBB6503614.1"/>
    </source>
</evidence>
<reference evidence="3 4" key="2">
    <citation type="submission" date="2020-08" db="EMBL/GenBank/DDBJ databases">
        <authorList>
            <person name="Partida-Martinez L."/>
            <person name="Huntemann M."/>
            <person name="Clum A."/>
            <person name="Wang J."/>
            <person name="Palaniappan K."/>
            <person name="Ritter S."/>
            <person name="Chen I.-M."/>
            <person name="Stamatis D."/>
            <person name="Reddy T."/>
            <person name="O'Malley R."/>
            <person name="Daum C."/>
            <person name="Shapiro N."/>
            <person name="Ivanova N."/>
            <person name="Kyrpides N."/>
            <person name="Woyke T."/>
        </authorList>
    </citation>
    <scope>NUCLEOTIDE SEQUENCE [LARGE SCALE GENOMIC DNA]</scope>
    <source>
        <strain evidence="3 4">AS3.13</strain>
    </source>
</reference>
<keyword evidence="1" id="KW-0812">Transmembrane</keyword>
<keyword evidence="1" id="KW-0472">Membrane</keyword>
<protein>
    <submittedName>
        <fullName evidence="3">Putative membrane protein</fullName>
    </submittedName>
</protein>
<dbReference type="AlphaFoldDB" id="A0A7X0MLV0"/>
<dbReference type="RefSeq" id="WP_184504033.1">
    <property type="nucleotide sequence ID" value="NZ_JACHBT010000002.1"/>
</dbReference>
<feature type="transmembrane region" description="Helical" evidence="1">
    <location>
        <begin position="47"/>
        <end position="70"/>
    </location>
</feature>
<keyword evidence="1" id="KW-1133">Transmembrane helix</keyword>
<sequence>MLAPTAAPWRIHPLHGVLLAFPVALFPAALAADLTYLGSAEMQWSNMAAWAITGALVFGAPALALSVFAALRRRATWAYPLLLALAWVAGLVNAFQHSQDAWASVGIGGLLLSLVSSGAVLAAGWLALGARSVVARETVR</sequence>
<dbReference type="InterPro" id="IPR019251">
    <property type="entry name" value="DUF2231_TM"/>
</dbReference>
<reference evidence="3 4" key="1">
    <citation type="submission" date="2020-08" db="EMBL/GenBank/DDBJ databases">
        <title>The Agave Microbiome: Exploring the role of microbial communities in plant adaptations to desert environments.</title>
        <authorList>
            <person name="Partida-Martinez L.P."/>
        </authorList>
    </citation>
    <scope>NUCLEOTIDE SEQUENCE [LARGE SCALE GENOMIC DNA]</scope>
    <source>
        <strain evidence="3 4">AS3.13</strain>
    </source>
</reference>
<evidence type="ECO:0000256" key="1">
    <source>
        <dbReference type="SAM" id="Phobius"/>
    </source>
</evidence>
<evidence type="ECO:0000259" key="2">
    <source>
        <dbReference type="Pfam" id="PF09990"/>
    </source>
</evidence>
<name>A0A7X0MLV0_9SPHN</name>
<feature type="transmembrane region" description="Helical" evidence="1">
    <location>
        <begin position="101"/>
        <end position="128"/>
    </location>
</feature>
<accession>A0A7X0MLV0</accession>
<dbReference type="EMBL" id="JACHBT010000002">
    <property type="protein sequence ID" value="MBB6503614.1"/>
    <property type="molecule type" value="Genomic_DNA"/>
</dbReference>
<organism evidence="3 4">
    <name type="scientific">Sphingomonas endophytica</name>
    <dbReference type="NCBI Taxonomy" id="869719"/>
    <lineage>
        <taxon>Bacteria</taxon>
        <taxon>Pseudomonadati</taxon>
        <taxon>Pseudomonadota</taxon>
        <taxon>Alphaproteobacteria</taxon>
        <taxon>Sphingomonadales</taxon>
        <taxon>Sphingomonadaceae</taxon>
        <taxon>Sphingomonas</taxon>
    </lineage>
</organism>
<proteinExistence type="predicted"/>
<comment type="caution">
    <text evidence="3">The sequence shown here is derived from an EMBL/GenBank/DDBJ whole genome shotgun (WGS) entry which is preliminary data.</text>
</comment>
<dbReference type="Proteomes" id="UP000522313">
    <property type="component" value="Unassembled WGS sequence"/>
</dbReference>
<dbReference type="Pfam" id="PF09990">
    <property type="entry name" value="DUF2231"/>
    <property type="match status" value="1"/>
</dbReference>